<sequence length="943" mass="104129">MRILVVLPPDVSARARTEEHHLRRPEEQQWSAVHARRSLSVLVSVMLASRLDVSDPPAATQRPGRLSASPPADDEGGRGPLRAEEEEQPTVRTGSKRLPAPRPASVHADAEKRNRRLATRPTRRVLRVRQVSCSSFLLRASLRAQGDPVRERRLLFPRCVWRERMTRKNGRLAASLTTRQQRRGVATRKKAPATEKKRVYMFYLPQPGNVNPPERGLASSGPRADLSSASRQSGSDGAEELIDRAAPCGRRCDSERCNVEWLVLSRLPHGMRVHKYIRASFSENEMERKLKMQGRPEAAATMVSPRLRKLLPLMAVSFSFFAATGSLSPFLSLQLRTVGLSDEESVLVITAAAFASLLGPVLVGLVAERRRAYRSLLVLSLVLAGAGYSALLAVPPVVRSPRSPLLEFDCPSGLYLERCPEWDSCTASELNPLGLATFRVSNCHYQCGGGGNRSSASRRQPIHFCFLSHEGNLCIIHEAGTRDNSTTEFGASFLAKTARTLVDVSVAKFLEHEGRSDDELVDVCSFDLLAPIVVNQKQFNDYECRPHPEGCTIRCSVAVADNLGRRMQSARCTQVKGDPQLTFWATLALRVFADLWLMTAFYLVEAVTVLSINDFSGLYGRIKFWAALGVAISAAVTGVLVDYYSELTGAADYSPAVFVFDGLALVSCALAVFLPAVEDKKANHLLHYGLGQEPRFCSLDASVLFLLVLVLGTVWGYMETYLHWMYAEMGASHLLVALSLALPMGCALPFLAIAKNLVRNIGRANLVVFGFLFYATRAAGLSFVTARWWITPFEAMETFTLPVLWVALVAYAQKVAPSSQRLTIQCILIILHFCIGRGTGTIAGFFLNATFGQRTTLRGVAVVCAGVGLLYLFLYHTCLRRIRRKSRRRQSAMPATINGGWYPMQNSRANGDTPAHRPMMGDQDDSDTGGFEDSGWSHRKNRN</sequence>
<reference evidence="1" key="1">
    <citation type="submission" date="2020-05" db="EMBL/GenBank/DDBJ databases">
        <title>Large-scale comparative analyses of tick genomes elucidate their genetic diversity and vector capacities.</title>
        <authorList>
            <person name="Jia N."/>
            <person name="Wang J."/>
            <person name="Shi W."/>
            <person name="Du L."/>
            <person name="Sun Y."/>
            <person name="Zhan W."/>
            <person name="Jiang J."/>
            <person name="Wang Q."/>
            <person name="Zhang B."/>
            <person name="Ji P."/>
            <person name="Sakyi L.B."/>
            <person name="Cui X."/>
            <person name="Yuan T."/>
            <person name="Jiang B."/>
            <person name="Yang W."/>
            <person name="Lam T.T.-Y."/>
            <person name="Chang Q."/>
            <person name="Ding S."/>
            <person name="Wang X."/>
            <person name="Zhu J."/>
            <person name="Ruan X."/>
            <person name="Zhao L."/>
            <person name="Wei J."/>
            <person name="Que T."/>
            <person name="Du C."/>
            <person name="Cheng J."/>
            <person name="Dai P."/>
            <person name="Han X."/>
            <person name="Huang E."/>
            <person name="Gao Y."/>
            <person name="Liu J."/>
            <person name="Shao H."/>
            <person name="Ye R."/>
            <person name="Li L."/>
            <person name="Wei W."/>
            <person name="Wang X."/>
            <person name="Wang C."/>
            <person name="Yang T."/>
            <person name="Huo Q."/>
            <person name="Li W."/>
            <person name="Guo W."/>
            <person name="Chen H."/>
            <person name="Zhou L."/>
            <person name="Ni X."/>
            <person name="Tian J."/>
            <person name="Zhou Y."/>
            <person name="Sheng Y."/>
            <person name="Liu T."/>
            <person name="Pan Y."/>
            <person name="Xia L."/>
            <person name="Li J."/>
            <person name="Zhao F."/>
            <person name="Cao W."/>
        </authorList>
    </citation>
    <scope>NUCLEOTIDE SEQUENCE</scope>
    <source>
        <strain evidence="1">Dsil-2018</strain>
    </source>
</reference>
<keyword evidence="2" id="KW-1185">Reference proteome</keyword>
<dbReference type="EMBL" id="CM023473">
    <property type="protein sequence ID" value="KAH7954187.1"/>
    <property type="molecule type" value="Genomic_DNA"/>
</dbReference>
<name>A0ACB8CYV0_DERSI</name>
<proteinExistence type="predicted"/>
<accession>A0ACB8CYV0</accession>
<protein>
    <submittedName>
        <fullName evidence="1">Uncharacterized protein</fullName>
    </submittedName>
</protein>
<gene>
    <name evidence="1" type="ORF">HPB49_016259</name>
</gene>
<evidence type="ECO:0000313" key="1">
    <source>
        <dbReference type="EMBL" id="KAH7954187.1"/>
    </source>
</evidence>
<organism evidence="1 2">
    <name type="scientific">Dermacentor silvarum</name>
    <name type="common">Tick</name>
    <dbReference type="NCBI Taxonomy" id="543639"/>
    <lineage>
        <taxon>Eukaryota</taxon>
        <taxon>Metazoa</taxon>
        <taxon>Ecdysozoa</taxon>
        <taxon>Arthropoda</taxon>
        <taxon>Chelicerata</taxon>
        <taxon>Arachnida</taxon>
        <taxon>Acari</taxon>
        <taxon>Parasitiformes</taxon>
        <taxon>Ixodida</taxon>
        <taxon>Ixodoidea</taxon>
        <taxon>Ixodidae</taxon>
        <taxon>Rhipicephalinae</taxon>
        <taxon>Dermacentor</taxon>
    </lineage>
</organism>
<dbReference type="Proteomes" id="UP000821865">
    <property type="component" value="Chromosome 4"/>
</dbReference>
<evidence type="ECO:0000313" key="2">
    <source>
        <dbReference type="Proteomes" id="UP000821865"/>
    </source>
</evidence>
<comment type="caution">
    <text evidence="1">The sequence shown here is derived from an EMBL/GenBank/DDBJ whole genome shotgun (WGS) entry which is preliminary data.</text>
</comment>